<organism evidence="1 2">
    <name type="scientific">Amniculicola lignicola CBS 123094</name>
    <dbReference type="NCBI Taxonomy" id="1392246"/>
    <lineage>
        <taxon>Eukaryota</taxon>
        <taxon>Fungi</taxon>
        <taxon>Dikarya</taxon>
        <taxon>Ascomycota</taxon>
        <taxon>Pezizomycotina</taxon>
        <taxon>Dothideomycetes</taxon>
        <taxon>Pleosporomycetidae</taxon>
        <taxon>Pleosporales</taxon>
        <taxon>Amniculicolaceae</taxon>
        <taxon>Amniculicola</taxon>
    </lineage>
</organism>
<dbReference type="GO" id="GO:0004812">
    <property type="term" value="F:aminoacyl-tRNA ligase activity"/>
    <property type="evidence" value="ECO:0007669"/>
    <property type="project" value="InterPro"/>
</dbReference>
<dbReference type="EMBL" id="ML977563">
    <property type="protein sequence ID" value="KAF2005397.1"/>
    <property type="molecule type" value="Genomic_DNA"/>
</dbReference>
<sequence length="424" mass="48891">MLWRRQVFGPHRTHFRPYQALWSMPSGPLRMSTCIDSKIDFVGVEQKWQRKWDSRGTKIQEERDTCLQYNPIIPFYMDHIRRHTIMGTLQSMLLSEKRATTPRSSQTSMVEQILASYDSSPCDYQLENLHTYTQRYGKDAVRTCIIFSQGAGTEFSIHEQSIVSTQRWFEHVWDAVRVAHESYENTKSYPPLIPPDLETGNDPDLTDKIIDFDMARIQSFVHVPPASPGTPGMDTDRDTCALWLASQEAILAMTRKSKAVNPHVVRSRLSNLIFSIIYYEEGDSSCIIECGVHYHSARILLSLIAPFAPSFAEECWTALHYGRDQWRDPDAYELYEEDDTEITLACYEDLLCEDLMEHGYQDLPRQSDPDTLSTIFAQPFPAPESCEMIKSLRRRSAGSIVKRTARREAKNDLQRWKESLAISP</sequence>
<gene>
    <name evidence="1" type="ORF">P154DRAFT_616226</name>
</gene>
<dbReference type="GO" id="GO:0006418">
    <property type="term" value="P:tRNA aminoacylation for protein translation"/>
    <property type="evidence" value="ECO:0007669"/>
    <property type="project" value="InterPro"/>
</dbReference>
<accession>A0A6A5WUY5</accession>
<proteinExistence type="predicted"/>
<name>A0A6A5WUY5_9PLEO</name>
<reference evidence="1" key="1">
    <citation type="journal article" date="2020" name="Stud. Mycol.">
        <title>101 Dothideomycetes genomes: a test case for predicting lifestyles and emergence of pathogens.</title>
        <authorList>
            <person name="Haridas S."/>
            <person name="Albert R."/>
            <person name="Binder M."/>
            <person name="Bloem J."/>
            <person name="Labutti K."/>
            <person name="Salamov A."/>
            <person name="Andreopoulos B."/>
            <person name="Baker S."/>
            <person name="Barry K."/>
            <person name="Bills G."/>
            <person name="Bluhm B."/>
            <person name="Cannon C."/>
            <person name="Castanera R."/>
            <person name="Culley D."/>
            <person name="Daum C."/>
            <person name="Ezra D."/>
            <person name="Gonzalez J."/>
            <person name="Henrissat B."/>
            <person name="Kuo A."/>
            <person name="Liang C."/>
            <person name="Lipzen A."/>
            <person name="Lutzoni F."/>
            <person name="Magnuson J."/>
            <person name="Mondo S."/>
            <person name="Nolan M."/>
            <person name="Ohm R."/>
            <person name="Pangilinan J."/>
            <person name="Park H.-J."/>
            <person name="Ramirez L."/>
            <person name="Alfaro M."/>
            <person name="Sun H."/>
            <person name="Tritt A."/>
            <person name="Yoshinaga Y."/>
            <person name="Zwiers L.-H."/>
            <person name="Turgeon B."/>
            <person name="Goodwin S."/>
            <person name="Spatafora J."/>
            <person name="Crous P."/>
            <person name="Grigoriev I."/>
        </authorList>
    </citation>
    <scope>NUCLEOTIDE SEQUENCE</scope>
    <source>
        <strain evidence="1">CBS 123094</strain>
    </source>
</reference>
<dbReference type="Proteomes" id="UP000799779">
    <property type="component" value="Unassembled WGS sequence"/>
</dbReference>
<dbReference type="OrthoDB" id="3794248at2759"/>
<evidence type="ECO:0000313" key="1">
    <source>
        <dbReference type="EMBL" id="KAF2005397.1"/>
    </source>
</evidence>
<keyword evidence="2" id="KW-1185">Reference proteome</keyword>
<dbReference type="InterPro" id="IPR009080">
    <property type="entry name" value="tRNAsynth_Ia_anticodon-bd"/>
</dbReference>
<evidence type="ECO:0008006" key="3">
    <source>
        <dbReference type="Google" id="ProtNLM"/>
    </source>
</evidence>
<protein>
    <recommendedName>
        <fullName evidence="3">Methionyl/Valyl/Leucyl/Isoleucyl-tRNA synthetase anticodon-binding domain-containing protein</fullName>
    </recommendedName>
</protein>
<dbReference type="AlphaFoldDB" id="A0A6A5WUY5"/>
<dbReference type="SUPFAM" id="SSF47323">
    <property type="entry name" value="Anticodon-binding domain of a subclass of class I aminoacyl-tRNA synthetases"/>
    <property type="match status" value="1"/>
</dbReference>
<evidence type="ECO:0000313" key="2">
    <source>
        <dbReference type="Proteomes" id="UP000799779"/>
    </source>
</evidence>
<dbReference type="Gene3D" id="1.10.730.10">
    <property type="entry name" value="Isoleucyl-tRNA Synthetase, Domain 1"/>
    <property type="match status" value="1"/>
</dbReference>
<dbReference type="GO" id="GO:0005524">
    <property type="term" value="F:ATP binding"/>
    <property type="evidence" value="ECO:0007669"/>
    <property type="project" value="InterPro"/>
</dbReference>